<feature type="compositionally biased region" description="Acidic residues" evidence="4">
    <location>
        <begin position="1258"/>
        <end position="1292"/>
    </location>
</feature>
<dbReference type="OrthoDB" id="49309at2759"/>
<evidence type="ECO:0000313" key="5">
    <source>
        <dbReference type="EMBL" id="MQL96078.1"/>
    </source>
</evidence>
<feature type="region of interest" description="Disordered" evidence="4">
    <location>
        <begin position="291"/>
        <end position="334"/>
    </location>
</feature>
<keyword evidence="2" id="KW-0804">Transcription</keyword>
<evidence type="ECO:0000256" key="3">
    <source>
        <dbReference type="ARBA" id="ARBA00023242"/>
    </source>
</evidence>
<feature type="compositionally biased region" description="Low complexity" evidence="4">
    <location>
        <begin position="184"/>
        <end position="197"/>
    </location>
</feature>
<dbReference type="PANTHER" id="PTHR16088">
    <property type="entry name" value="YY1 ASSOCIATED PROTEIN-RELATED"/>
    <property type="match status" value="1"/>
</dbReference>
<feature type="compositionally biased region" description="Basic and acidic residues" evidence="4">
    <location>
        <begin position="86"/>
        <end position="95"/>
    </location>
</feature>
<dbReference type="GO" id="GO:0005634">
    <property type="term" value="C:nucleus"/>
    <property type="evidence" value="ECO:0007669"/>
    <property type="project" value="TreeGrafter"/>
</dbReference>
<feature type="region of interest" description="Disordered" evidence="4">
    <location>
        <begin position="958"/>
        <end position="979"/>
    </location>
</feature>
<organism evidence="5 6">
    <name type="scientific">Colocasia esculenta</name>
    <name type="common">Wild taro</name>
    <name type="synonym">Arum esculentum</name>
    <dbReference type="NCBI Taxonomy" id="4460"/>
    <lineage>
        <taxon>Eukaryota</taxon>
        <taxon>Viridiplantae</taxon>
        <taxon>Streptophyta</taxon>
        <taxon>Embryophyta</taxon>
        <taxon>Tracheophyta</taxon>
        <taxon>Spermatophyta</taxon>
        <taxon>Magnoliopsida</taxon>
        <taxon>Liliopsida</taxon>
        <taxon>Araceae</taxon>
        <taxon>Aroideae</taxon>
        <taxon>Colocasieae</taxon>
        <taxon>Colocasia</taxon>
    </lineage>
</organism>
<feature type="compositionally biased region" description="Basic residues" evidence="4">
    <location>
        <begin position="317"/>
        <end position="332"/>
    </location>
</feature>
<feature type="compositionally biased region" description="Basic and acidic residues" evidence="4">
    <location>
        <begin position="22"/>
        <end position="33"/>
    </location>
</feature>
<evidence type="ECO:0000313" key="6">
    <source>
        <dbReference type="Proteomes" id="UP000652761"/>
    </source>
</evidence>
<dbReference type="PANTHER" id="PTHR16088:SF3">
    <property type="entry name" value="GON-4-LIKE PROTEIN"/>
    <property type="match status" value="1"/>
</dbReference>
<dbReference type="InterPro" id="IPR052435">
    <property type="entry name" value="YY1-Transcr_Regul"/>
</dbReference>
<dbReference type="GO" id="GO:0006355">
    <property type="term" value="P:regulation of DNA-templated transcription"/>
    <property type="evidence" value="ECO:0007669"/>
    <property type="project" value="TreeGrafter"/>
</dbReference>
<evidence type="ECO:0000256" key="1">
    <source>
        <dbReference type="ARBA" id="ARBA00023015"/>
    </source>
</evidence>
<dbReference type="EMBL" id="NMUH01001872">
    <property type="protein sequence ID" value="MQL96078.1"/>
    <property type="molecule type" value="Genomic_DNA"/>
</dbReference>
<dbReference type="Proteomes" id="UP000652761">
    <property type="component" value="Unassembled WGS sequence"/>
</dbReference>
<keyword evidence="6" id="KW-1185">Reference proteome</keyword>
<feature type="region of interest" description="Disordered" evidence="4">
    <location>
        <begin position="255"/>
        <end position="277"/>
    </location>
</feature>
<feature type="compositionally biased region" description="Basic and acidic residues" evidence="4">
    <location>
        <begin position="304"/>
        <end position="316"/>
    </location>
</feature>
<feature type="compositionally biased region" description="Polar residues" evidence="4">
    <location>
        <begin position="1"/>
        <end position="17"/>
    </location>
</feature>
<proteinExistence type="predicted"/>
<feature type="region of interest" description="Disordered" evidence="4">
    <location>
        <begin position="1235"/>
        <end position="1299"/>
    </location>
</feature>
<feature type="non-terminal residue" evidence="5">
    <location>
        <position position="1"/>
    </location>
</feature>
<evidence type="ECO:0000256" key="2">
    <source>
        <dbReference type="ARBA" id="ARBA00023163"/>
    </source>
</evidence>
<comment type="caution">
    <text evidence="5">The sequence shown here is derived from an EMBL/GenBank/DDBJ whole genome shotgun (WGS) entry which is preliminary data.</text>
</comment>
<feature type="compositionally biased region" description="Polar residues" evidence="4">
    <location>
        <begin position="97"/>
        <end position="109"/>
    </location>
</feature>
<evidence type="ECO:0000256" key="4">
    <source>
        <dbReference type="SAM" id="MobiDB-lite"/>
    </source>
</evidence>
<feature type="compositionally biased region" description="Acidic residues" evidence="4">
    <location>
        <begin position="34"/>
        <end position="52"/>
    </location>
</feature>
<keyword evidence="3" id="KW-0539">Nucleus</keyword>
<protein>
    <submittedName>
        <fullName evidence="5">Uncharacterized protein</fullName>
    </submittedName>
</protein>
<name>A0A843VI27_COLES</name>
<keyword evidence="1" id="KW-0805">Transcription regulation</keyword>
<feature type="compositionally biased region" description="Acidic residues" evidence="4">
    <location>
        <begin position="261"/>
        <end position="277"/>
    </location>
</feature>
<feature type="region of interest" description="Disordered" evidence="4">
    <location>
        <begin position="1187"/>
        <end position="1207"/>
    </location>
</feature>
<reference evidence="5" key="1">
    <citation type="submission" date="2017-07" db="EMBL/GenBank/DDBJ databases">
        <title>Taro Niue Genome Assembly and Annotation.</title>
        <authorList>
            <person name="Atibalentja N."/>
            <person name="Keating K."/>
            <person name="Fields C.J."/>
        </authorList>
    </citation>
    <scope>NUCLEOTIDE SEQUENCE</scope>
    <source>
        <strain evidence="5">Niue_2</strain>
        <tissue evidence="5">Leaf</tissue>
    </source>
</reference>
<accession>A0A843VI27</accession>
<feature type="region of interest" description="Disordered" evidence="4">
    <location>
        <begin position="531"/>
        <end position="550"/>
    </location>
</feature>
<dbReference type="GO" id="GO:0003712">
    <property type="term" value="F:transcription coregulator activity"/>
    <property type="evidence" value="ECO:0007669"/>
    <property type="project" value="TreeGrafter"/>
</dbReference>
<feature type="compositionally biased region" description="Low complexity" evidence="4">
    <location>
        <begin position="59"/>
        <end position="70"/>
    </location>
</feature>
<gene>
    <name evidence="5" type="ORF">Taro_028743</name>
</gene>
<sequence>MSGLSDTQDSEVEQNVQKRSHPSKETDGKLEPWKEEDEKDQCDDDEEEEDVDFNPFLIAESASEASSSLSSEDEGSADTYQGRPLHRSEHQEGDAATRQTSGTRNSSRASKSKHRKVFHSGFIQEGPGEKNIVMGKLDKKQPQDVDTEQGEGFVSPDGSRKGNFSGYETEAADDTTKDGSLEQTTLSSPSPKSSLKSAVSVNNEDAICTRTRARHSLADYTLEELEVFLQESDDDDDLQNVDDEEEYRKFLAAVLSGGNDDGQEKDEDGNLDEDEENDADFEIEIEEALESDIDENIQGNQSGQEKHGGDVHGPETRKKRFQRSSTRNKKKLMGQAKTQLRPLLPCVANNPVDPVFLSHGWHSPCPKIIPNSSSKADLIYGFTAQQIGQLFSLIHEHVQLLIQVLSLSVHDPARQHIGSKVQMLILEMVDKREEALAWRKVPYPVYCFDHLHFYQSLYFDPSQRVSSSWAPSISTRVLTTLDVDALGLAKKYIADVSATMLRYKRSQMEGSHTKSHLKREPIFPLHNSAVPQETSAEASGNNALTSSSILPSHMQPKKSLAATLVERTKRQSVALVPSDIASLAQAFQPLFNPALFPHKPPPPPVANRVLFTDSEDGLLAMGLMEYNNDWAAIQQRFLPCKSKHQIFVRQKNRSSSKAPENPIKAVRRMKTSPLTADEKALIAEGLKLLKHEWISVWKLFVPHRDPSLLPRQWRIATGTQKSYKKDETVNEKRRLYEAKRRKLKASMTDWQMLPDYEVDDVGQSVDDNMDIEDEAYVHEAFLADVEPANSKQNSSELQCSGINKRHLPSADISPHKDHVSEDVSAVIGEHIRSARINMPVHETFNSSKLPADIQQLHSTANMPIGTSSTVSSNWLPLNSMPCISKVSSTYRMRKKKGAQVVKLAPELPPVNLPPSVRVISQSAFRNYHGLSSSSIDKGSVSILVPRLPHTSNARAIRINPGSCETGSHGNGIKDNPGMDLRASAGRHATEESNSESDIQMHPLLFQISDTEHPPYYTRNCSSAVSRSLDFFAAGHQQFNLKVLPSEKSGDMRRSSFPVLQSREAHFGKLTIDFHPLLQKSNEVNCSPALSCQDRHLLGESEPDRGNSIQFLSPPDSRFLVPQQMDKGQSVSSYIGQYEKDNELDLDIHLYSATNNVKATGGSEVVGSEIIGSSSVSKLGAQMEEKRKQAITSSSSGHNVRDDGAPIAANSSIRMEKTSRVHYQSRTAIDSFGTSLSSSGVFQHEEGNTGDQPSPEIVMEQEELSDSDEEADNVEFECEEMDDSDGEELDGEQPDNIQNK</sequence>
<feature type="region of interest" description="Disordered" evidence="4">
    <location>
        <begin position="1"/>
        <end position="202"/>
    </location>
</feature>